<sequence length="161" mass="17770">MLDIQGIRVALIKGLQTFTGATTIRTETTAKQPPYPYTGVKFTMLGQKIGQPAQYIRGTTAVHEQDIEMTASITCYASTVGAAETLAYSALQYLETAGVDELKDKNIAIVQTTDLTDRTTFLTTDYEYRVGFDVRLRARAQVVKEMEYIDKVELTGNKGGL</sequence>
<feature type="domain" description="Phage neck terminator protein gp12-like" evidence="1">
    <location>
        <begin position="10"/>
        <end position="156"/>
    </location>
</feature>
<protein>
    <submittedName>
        <fullName evidence="2">LIC_12616 family protein</fullName>
    </submittedName>
</protein>
<dbReference type="EMBL" id="JBHUOR010000018">
    <property type="protein sequence ID" value="MFD2867479.1"/>
    <property type="molecule type" value="Genomic_DNA"/>
</dbReference>
<proteinExistence type="predicted"/>
<name>A0ABW5XWY8_9BACL</name>
<comment type="caution">
    <text evidence="2">The sequence shown here is derived from an EMBL/GenBank/DDBJ whole genome shotgun (WGS) entry which is preliminary data.</text>
</comment>
<dbReference type="InterPro" id="IPR057087">
    <property type="entry name" value="Gp12-like"/>
</dbReference>
<dbReference type="Proteomes" id="UP001597568">
    <property type="component" value="Unassembled WGS sequence"/>
</dbReference>
<reference evidence="3" key="1">
    <citation type="journal article" date="2019" name="Int. J. Syst. Evol. Microbiol.">
        <title>The Global Catalogue of Microorganisms (GCM) 10K type strain sequencing project: providing services to taxonomists for standard genome sequencing and annotation.</title>
        <authorList>
            <consortium name="The Broad Institute Genomics Platform"/>
            <consortium name="The Broad Institute Genome Sequencing Center for Infectious Disease"/>
            <person name="Wu L."/>
            <person name="Ma J."/>
        </authorList>
    </citation>
    <scope>NUCLEOTIDE SEQUENCE [LARGE SCALE GENOMIC DNA]</scope>
    <source>
        <strain evidence="3">KCTC 33522</strain>
    </source>
</reference>
<evidence type="ECO:0000313" key="3">
    <source>
        <dbReference type="Proteomes" id="UP001597568"/>
    </source>
</evidence>
<evidence type="ECO:0000259" key="1">
    <source>
        <dbReference type="Pfam" id="PF23961"/>
    </source>
</evidence>
<dbReference type="NCBIfam" id="NF047498">
    <property type="entry name" value="LIC_12616_fam"/>
    <property type="match status" value="1"/>
</dbReference>
<dbReference type="RefSeq" id="WP_380146769.1">
    <property type="nucleotide sequence ID" value="NZ_JBHUOR010000018.1"/>
</dbReference>
<organism evidence="2 3">
    <name type="scientific">Kurthia populi</name>
    <dbReference type="NCBI Taxonomy" id="1562132"/>
    <lineage>
        <taxon>Bacteria</taxon>
        <taxon>Bacillati</taxon>
        <taxon>Bacillota</taxon>
        <taxon>Bacilli</taxon>
        <taxon>Bacillales</taxon>
        <taxon>Caryophanaceae</taxon>
        <taxon>Kurthia</taxon>
    </lineage>
</organism>
<gene>
    <name evidence="2" type="ORF">ACFSY7_03045</name>
</gene>
<accession>A0ABW5XWY8</accession>
<dbReference type="Pfam" id="PF23961">
    <property type="entry name" value="Phage_tail_terminator_9"/>
    <property type="match status" value="1"/>
</dbReference>
<evidence type="ECO:0000313" key="2">
    <source>
        <dbReference type="EMBL" id="MFD2867479.1"/>
    </source>
</evidence>
<keyword evidence="3" id="KW-1185">Reference proteome</keyword>